<proteinExistence type="predicted"/>
<dbReference type="EMBL" id="BJZQ01000001">
    <property type="protein sequence ID" value="GEO88052.1"/>
    <property type="molecule type" value="Genomic_DNA"/>
</dbReference>
<feature type="transmembrane region" description="Helical" evidence="1">
    <location>
        <begin position="103"/>
        <end position="122"/>
    </location>
</feature>
<keyword evidence="1" id="KW-1133">Transmembrane helix</keyword>
<protein>
    <submittedName>
        <fullName evidence="2">Uncharacterized protein</fullName>
    </submittedName>
</protein>
<dbReference type="RefSeq" id="WP_146825386.1">
    <property type="nucleotide sequence ID" value="NZ_BAAAYQ010000001.1"/>
</dbReference>
<evidence type="ECO:0000313" key="2">
    <source>
        <dbReference type="EMBL" id="GEO88052.1"/>
    </source>
</evidence>
<reference evidence="2 3" key="1">
    <citation type="submission" date="2019-07" db="EMBL/GenBank/DDBJ databases">
        <title>Whole genome shotgun sequence of Aeromicrobium flavum NBRC 107625.</title>
        <authorList>
            <person name="Hosoyama A."/>
            <person name="Uohara A."/>
            <person name="Ohji S."/>
            <person name="Ichikawa N."/>
        </authorList>
    </citation>
    <scope>NUCLEOTIDE SEQUENCE [LARGE SCALE GENOMIC DNA]</scope>
    <source>
        <strain evidence="2 3">NBRC 107625</strain>
    </source>
</reference>
<sequence length="131" mass="14023">MWEILGSWPCVVVVFAVGAAALARAARRSRRALIAVAVLVAATIGAWLATATPLTIDGTTCNNRATPYGVNHIELDAYSAKQLRESGVQVDRYECRDALRTRYLLAGAGYLVLTLGGAVLVARRPRVAARD</sequence>
<organism evidence="2 3">
    <name type="scientific">Aeromicrobium flavum</name>
    <dbReference type="NCBI Taxonomy" id="416568"/>
    <lineage>
        <taxon>Bacteria</taxon>
        <taxon>Bacillati</taxon>
        <taxon>Actinomycetota</taxon>
        <taxon>Actinomycetes</taxon>
        <taxon>Propionibacteriales</taxon>
        <taxon>Nocardioidaceae</taxon>
        <taxon>Aeromicrobium</taxon>
    </lineage>
</organism>
<name>A0A512HRH1_9ACTN</name>
<feature type="transmembrane region" description="Helical" evidence="1">
    <location>
        <begin position="6"/>
        <end position="25"/>
    </location>
</feature>
<evidence type="ECO:0000256" key="1">
    <source>
        <dbReference type="SAM" id="Phobius"/>
    </source>
</evidence>
<gene>
    <name evidence="2" type="ORF">AFL01nite_03790</name>
</gene>
<dbReference type="Proteomes" id="UP000321769">
    <property type="component" value="Unassembled WGS sequence"/>
</dbReference>
<comment type="caution">
    <text evidence="2">The sequence shown here is derived from an EMBL/GenBank/DDBJ whole genome shotgun (WGS) entry which is preliminary data.</text>
</comment>
<keyword evidence="1" id="KW-0472">Membrane</keyword>
<feature type="transmembrane region" description="Helical" evidence="1">
    <location>
        <begin position="32"/>
        <end position="50"/>
    </location>
</feature>
<accession>A0A512HRH1</accession>
<dbReference type="AlphaFoldDB" id="A0A512HRH1"/>
<keyword evidence="3" id="KW-1185">Reference proteome</keyword>
<evidence type="ECO:0000313" key="3">
    <source>
        <dbReference type="Proteomes" id="UP000321769"/>
    </source>
</evidence>
<keyword evidence="1" id="KW-0812">Transmembrane</keyword>